<dbReference type="SUPFAM" id="SSF55718">
    <property type="entry name" value="SCP-like"/>
    <property type="match status" value="1"/>
</dbReference>
<accession>A0A090ALC9</accession>
<dbReference type="InterPro" id="IPR003033">
    <property type="entry name" value="SCP2_sterol-bd_dom"/>
</dbReference>
<dbReference type="PANTHER" id="PTHR38693:SF1">
    <property type="entry name" value="UBIQUINONE BIOSYNTHESIS ACCESSORY FACTOR UBIJ"/>
    <property type="match status" value="1"/>
</dbReference>
<feature type="domain" description="SCP2" evidence="3">
    <location>
        <begin position="14"/>
        <end position="110"/>
    </location>
</feature>
<protein>
    <recommendedName>
        <fullName evidence="1">Ubiquinone biosynthesis accessory factor UbiJ</fullName>
    </recommendedName>
</protein>
<keyword evidence="2" id="KW-0175">Coiled coil</keyword>
<evidence type="ECO:0000256" key="2">
    <source>
        <dbReference type="SAM" id="Coils"/>
    </source>
</evidence>
<comment type="similarity">
    <text evidence="1">Belongs to the UbiJ family.</text>
</comment>
<keyword evidence="1" id="KW-0963">Cytoplasm</keyword>
<dbReference type="InterPro" id="IPR036527">
    <property type="entry name" value="SCP2_sterol-bd_dom_sf"/>
</dbReference>
<evidence type="ECO:0000313" key="4">
    <source>
        <dbReference type="EMBL" id="BAP55890.1"/>
    </source>
</evidence>
<comment type="subcellular location">
    <subcellularLocation>
        <location evidence="1">Cytoplasm</location>
    </subcellularLocation>
</comment>
<comment type="function">
    <text evidence="1">Required for ubiquinone (coenzyme Q) biosynthesis. Binds hydrophobic ubiquinone biosynthetic intermediates via its SCP2 domain and is essential for the stability of the Ubi complex. May constitute a docking platform where Ubi enzymes assemble and access their SCP2-bound polyprenyl substrates.</text>
</comment>
<evidence type="ECO:0000313" key="5">
    <source>
        <dbReference type="Proteomes" id="UP000031623"/>
    </source>
</evidence>
<keyword evidence="1" id="KW-0831">Ubiquinone biosynthesis</keyword>
<dbReference type="Proteomes" id="UP000031623">
    <property type="component" value="Chromosome"/>
</dbReference>
<dbReference type="InterPro" id="IPR038989">
    <property type="entry name" value="UbiJ"/>
</dbReference>
<dbReference type="KEGG" id="tig:THII_1593"/>
<dbReference type="HOGENOM" id="CLU_100130_1_0_6"/>
<evidence type="ECO:0000256" key="1">
    <source>
        <dbReference type="HAMAP-Rule" id="MF_02215"/>
    </source>
</evidence>
<dbReference type="AlphaFoldDB" id="A0A090ALC9"/>
<dbReference type="HAMAP" id="MF_02215">
    <property type="entry name" value="UbiJ"/>
    <property type="match status" value="1"/>
</dbReference>
<dbReference type="Pfam" id="PF02036">
    <property type="entry name" value="SCP2"/>
    <property type="match status" value="1"/>
</dbReference>
<evidence type="ECO:0000259" key="3">
    <source>
        <dbReference type="Pfam" id="PF02036"/>
    </source>
</evidence>
<dbReference type="PANTHER" id="PTHR38693">
    <property type="entry name" value="UBIQUINONE BIOSYNTHESIS PROTEIN UBIJ"/>
    <property type="match status" value="1"/>
</dbReference>
<dbReference type="STRING" id="40754.THII_1593"/>
<proteinExistence type="inferred from homology"/>
<dbReference type="GO" id="GO:0005737">
    <property type="term" value="C:cytoplasm"/>
    <property type="evidence" value="ECO:0007669"/>
    <property type="project" value="UniProtKB-SubCell"/>
</dbReference>
<organism evidence="4 5">
    <name type="scientific">Thioploca ingrica</name>
    <dbReference type="NCBI Taxonomy" id="40754"/>
    <lineage>
        <taxon>Bacteria</taxon>
        <taxon>Pseudomonadati</taxon>
        <taxon>Pseudomonadota</taxon>
        <taxon>Gammaproteobacteria</taxon>
        <taxon>Thiotrichales</taxon>
        <taxon>Thiotrichaceae</taxon>
        <taxon>Thioploca</taxon>
    </lineage>
</organism>
<dbReference type="GO" id="GO:0006744">
    <property type="term" value="P:ubiquinone biosynthetic process"/>
    <property type="evidence" value="ECO:0007669"/>
    <property type="project" value="UniProtKB-UniRule"/>
</dbReference>
<feature type="coiled-coil region" evidence="2">
    <location>
        <begin position="172"/>
        <end position="199"/>
    </location>
</feature>
<dbReference type="EMBL" id="AP014633">
    <property type="protein sequence ID" value="BAP55890.1"/>
    <property type="molecule type" value="Genomic_DNA"/>
</dbReference>
<gene>
    <name evidence="1" type="primary">ubiJ</name>
    <name evidence="4" type="ORF">THII_1593</name>
</gene>
<keyword evidence="5" id="KW-1185">Reference proteome</keyword>
<dbReference type="UniPathway" id="UPA00232"/>
<comment type="pathway">
    <text evidence="1">Cofactor biosynthesis; ubiquinone biosynthesis.</text>
</comment>
<sequence>MNQLIISKTLAKVLNHALHQNPPSLQLLNKLSGKIIRIELTHLEISLTLFPDVQGITVLSDYEGEVDVRITGAPFTLLRLLLQEQPLLANNPEVIIIGDMGIAQQLLELIKELNTDWEEQIAQWLGDIPAHYLTSSFRQAQEYTQDRFNTLQLNLSEYLQEEVRHLPNPMEMDLFLDTIDTLRDDLERLEQRIQRLIVNN</sequence>
<name>A0A090ALC9_9GAMM</name>
<reference evidence="4 5" key="1">
    <citation type="journal article" date="2014" name="ISME J.">
        <title>Ecophysiology of Thioploca ingrica as revealed by the complete genome sequence supplemented with proteomic evidence.</title>
        <authorList>
            <person name="Kojima H."/>
            <person name="Ogura Y."/>
            <person name="Yamamoto N."/>
            <person name="Togashi T."/>
            <person name="Mori H."/>
            <person name="Watanabe T."/>
            <person name="Nemoto F."/>
            <person name="Kurokawa K."/>
            <person name="Hayashi T."/>
            <person name="Fukui M."/>
        </authorList>
    </citation>
    <scope>NUCLEOTIDE SEQUENCE [LARGE SCALE GENOMIC DNA]</scope>
</reference>